<comment type="caution">
    <text evidence="1">The sequence shown here is derived from an EMBL/GenBank/DDBJ whole genome shotgun (WGS) entry which is preliminary data.</text>
</comment>
<evidence type="ECO:0000313" key="2">
    <source>
        <dbReference type="Proteomes" id="UP001160625"/>
    </source>
</evidence>
<evidence type="ECO:0000313" key="1">
    <source>
        <dbReference type="EMBL" id="MDH7638971.1"/>
    </source>
</evidence>
<protein>
    <recommendedName>
        <fullName evidence="3">DUF1640 domain-containing protein</fullName>
    </recommendedName>
</protein>
<dbReference type="Proteomes" id="UP001160625">
    <property type="component" value="Unassembled WGS sequence"/>
</dbReference>
<accession>A0ABT6N0Z3</accession>
<dbReference type="EMBL" id="JARYGZ010000001">
    <property type="protein sequence ID" value="MDH7638971.1"/>
    <property type="molecule type" value="Genomic_DNA"/>
</dbReference>
<proteinExistence type="predicted"/>
<reference evidence="1" key="1">
    <citation type="submission" date="2023-04" db="EMBL/GenBank/DDBJ databases">
        <title>Sphingomonas sp. MAHUQ-71 isolated from rice field.</title>
        <authorList>
            <person name="Huq M.A."/>
        </authorList>
    </citation>
    <scope>NUCLEOTIDE SEQUENCE</scope>
    <source>
        <strain evidence="1">MAHUQ-71</strain>
    </source>
</reference>
<dbReference type="RefSeq" id="WP_281044243.1">
    <property type="nucleotide sequence ID" value="NZ_JARYGZ010000001.1"/>
</dbReference>
<evidence type="ECO:0008006" key="3">
    <source>
        <dbReference type="Google" id="ProtNLM"/>
    </source>
</evidence>
<keyword evidence="2" id="KW-1185">Reference proteome</keyword>
<gene>
    <name evidence="1" type="ORF">QGN17_09535</name>
</gene>
<name>A0ABT6N0Z3_9SPHN</name>
<sequence length="135" mass="14791">MSPSKPFGESGEILTPVPDETIARLGEVAALRQLTDTINRMGRFMQTLSEQQGATTEKLAEMHTDITVMKLQDEKIAEMKERISAVESRVDLIDLLHAKQEGAGWAVTLAKDFGPTIVNVAIFIVLMMKAGVIHA</sequence>
<organism evidence="1 2">
    <name type="scientific">Sphingomonas oryzagri</name>
    <dbReference type="NCBI Taxonomy" id="3042314"/>
    <lineage>
        <taxon>Bacteria</taxon>
        <taxon>Pseudomonadati</taxon>
        <taxon>Pseudomonadota</taxon>
        <taxon>Alphaproteobacteria</taxon>
        <taxon>Sphingomonadales</taxon>
        <taxon>Sphingomonadaceae</taxon>
        <taxon>Sphingomonas</taxon>
    </lineage>
</organism>